<evidence type="ECO:0000256" key="2">
    <source>
        <dbReference type="ARBA" id="ARBA00022737"/>
    </source>
</evidence>
<name>A0A8S1LRZ6_9CILI</name>
<dbReference type="InterPro" id="IPR001680">
    <property type="entry name" value="WD40_rpt"/>
</dbReference>
<gene>
    <name evidence="4" type="ORF">PSON_ATCC_30995.1.T0270238</name>
</gene>
<dbReference type="PROSITE" id="PS50294">
    <property type="entry name" value="WD_REPEATS_REGION"/>
    <property type="match status" value="1"/>
</dbReference>
<feature type="repeat" description="WD" evidence="3">
    <location>
        <begin position="321"/>
        <end position="355"/>
    </location>
</feature>
<dbReference type="PANTHER" id="PTHR19848">
    <property type="entry name" value="WD40 REPEAT PROTEIN"/>
    <property type="match status" value="1"/>
</dbReference>
<dbReference type="OrthoDB" id="71437at2759"/>
<dbReference type="Proteomes" id="UP000692954">
    <property type="component" value="Unassembled WGS sequence"/>
</dbReference>
<dbReference type="SMART" id="SM00320">
    <property type="entry name" value="WD40"/>
    <property type="match status" value="6"/>
</dbReference>
<dbReference type="EMBL" id="CAJJDN010000027">
    <property type="protein sequence ID" value="CAD8070920.1"/>
    <property type="molecule type" value="Genomic_DNA"/>
</dbReference>
<feature type="repeat" description="WD" evidence="3">
    <location>
        <begin position="416"/>
        <end position="448"/>
    </location>
</feature>
<dbReference type="InterPro" id="IPR019775">
    <property type="entry name" value="WD40_repeat_CS"/>
</dbReference>
<organism evidence="4 5">
    <name type="scientific">Paramecium sonneborni</name>
    <dbReference type="NCBI Taxonomy" id="65129"/>
    <lineage>
        <taxon>Eukaryota</taxon>
        <taxon>Sar</taxon>
        <taxon>Alveolata</taxon>
        <taxon>Ciliophora</taxon>
        <taxon>Intramacronucleata</taxon>
        <taxon>Oligohymenophorea</taxon>
        <taxon>Peniculida</taxon>
        <taxon>Parameciidae</taxon>
        <taxon>Paramecium</taxon>
    </lineage>
</organism>
<keyword evidence="1 3" id="KW-0853">WD repeat</keyword>
<dbReference type="PROSITE" id="PS00678">
    <property type="entry name" value="WD_REPEATS_1"/>
    <property type="match status" value="2"/>
</dbReference>
<evidence type="ECO:0008006" key="6">
    <source>
        <dbReference type="Google" id="ProtNLM"/>
    </source>
</evidence>
<evidence type="ECO:0000313" key="5">
    <source>
        <dbReference type="Proteomes" id="UP000692954"/>
    </source>
</evidence>
<dbReference type="PANTHER" id="PTHR19848:SF8">
    <property type="entry name" value="F-BOX AND WD REPEAT DOMAIN CONTAINING 7"/>
    <property type="match status" value="1"/>
</dbReference>
<keyword evidence="2" id="KW-0677">Repeat</keyword>
<comment type="caution">
    <text evidence="4">The sequence shown here is derived from an EMBL/GenBank/DDBJ whole genome shotgun (WGS) entry which is preliminary data.</text>
</comment>
<proteinExistence type="predicted"/>
<sequence>MKQLRHAVQCTQIDHDNQQVQYICIEPTCTQKQKGMCEICKFGNHWQHTCIEVKKLDELLVKSFEQEKQFKNNVYKTCCNTIQLSIQFLQKKLLQIMQELKEISKTQKEESLLELLFETYIKNDKLNLEEYNEVRTLVMGNLDQFFGEYFWKKEMFICNSKSIQEYSDKLMQKTIIFTEDISLFQKYGIQLQNIQIQKFQEYQKQQSKQFIEILNERNVNKKSEIQIGEPIEQFYKKNLQKISSVDISNKLELLAIGGSDKYILVVDFKSADCQHELQISTQQVYSVRFSPDDKYLMAGGSKPFEIYSWLVNNWNSPPIIFRGHSNYIYRLRFSEDSKFLLSSSADKTSILWNIDKKLPQQIYKGHSQNVYGCAISIKSNRVATIGGDELIIVYDQQSAQILHQWKGHSCEYGGSSINYMQNGQLIISGGYDGKIKLWDANNYELLREFISHSKNWVWSISISLNQEQFGSICNDYTLKIWDVKQTKPLLTLPNENNGAPGSEIILKENQFIIATSIQSVKIWKLS</sequence>
<keyword evidence="5" id="KW-1185">Reference proteome</keyword>
<evidence type="ECO:0000256" key="3">
    <source>
        <dbReference type="PROSITE-ProRule" id="PRU00221"/>
    </source>
</evidence>
<evidence type="ECO:0000256" key="1">
    <source>
        <dbReference type="ARBA" id="ARBA00022574"/>
    </source>
</evidence>
<evidence type="ECO:0000313" key="4">
    <source>
        <dbReference type="EMBL" id="CAD8070920.1"/>
    </source>
</evidence>
<dbReference type="Pfam" id="PF00400">
    <property type="entry name" value="WD40"/>
    <property type="match status" value="5"/>
</dbReference>
<dbReference type="AlphaFoldDB" id="A0A8S1LRZ6"/>
<dbReference type="CDD" id="cd00200">
    <property type="entry name" value="WD40"/>
    <property type="match status" value="1"/>
</dbReference>
<accession>A0A8S1LRZ6</accession>
<protein>
    <recommendedName>
        <fullName evidence="6">WD40-repeat-containing domain</fullName>
    </recommendedName>
</protein>
<reference evidence="4" key="1">
    <citation type="submission" date="2021-01" db="EMBL/GenBank/DDBJ databases">
        <authorList>
            <consortium name="Genoscope - CEA"/>
            <person name="William W."/>
        </authorList>
    </citation>
    <scope>NUCLEOTIDE SEQUENCE</scope>
</reference>
<dbReference type="PROSITE" id="PS50082">
    <property type="entry name" value="WD_REPEATS_2"/>
    <property type="match status" value="2"/>
</dbReference>